<dbReference type="AlphaFoldDB" id="A0AAJ8E2I3"/>
<feature type="region of interest" description="Disordered" evidence="1">
    <location>
        <begin position="36"/>
        <end position="60"/>
    </location>
</feature>
<proteinExistence type="predicted"/>
<dbReference type="GeneID" id="84593665"/>
<protein>
    <submittedName>
        <fullName evidence="2">Uncharacterized protein</fullName>
    </submittedName>
</protein>
<accession>A0AAJ8E2I3</accession>
<dbReference type="RefSeq" id="XP_059605030.1">
    <property type="nucleotide sequence ID" value="XM_059745644.1"/>
</dbReference>
<organism evidence="2">
    <name type="scientific">Aspergillus niger</name>
    <dbReference type="NCBI Taxonomy" id="5061"/>
    <lineage>
        <taxon>Eukaryota</taxon>
        <taxon>Fungi</taxon>
        <taxon>Dikarya</taxon>
        <taxon>Ascomycota</taxon>
        <taxon>Pezizomycotina</taxon>
        <taxon>Eurotiomycetes</taxon>
        <taxon>Eurotiomycetidae</taxon>
        <taxon>Eurotiales</taxon>
        <taxon>Aspergillaceae</taxon>
        <taxon>Aspergillus</taxon>
        <taxon>Aspergillus subgen. Circumdati</taxon>
    </lineage>
</organism>
<sequence length="72" mass="8331">MFLQRLQKCRIPLQQHGKHCRLLNIPEVQEVCRSSMEIPSRRRSSEPVQGSGEPIVDSDKQQTTMWVTAIKL</sequence>
<reference evidence="2" key="2">
    <citation type="submission" date="2025-08" db="UniProtKB">
        <authorList>
            <consortium name="RefSeq"/>
        </authorList>
    </citation>
    <scope>IDENTIFICATION</scope>
</reference>
<dbReference type="VEuPathDB" id="FungiDB:An18g02300"/>
<reference evidence="2" key="1">
    <citation type="submission" date="2025-02" db="EMBL/GenBank/DDBJ databases">
        <authorList>
            <consortium name="NCBI Genome Project"/>
        </authorList>
    </citation>
    <scope>NUCLEOTIDE SEQUENCE</scope>
</reference>
<evidence type="ECO:0000313" key="2">
    <source>
        <dbReference type="RefSeq" id="XP_059605030.1"/>
    </source>
</evidence>
<evidence type="ECO:0000256" key="1">
    <source>
        <dbReference type="SAM" id="MobiDB-lite"/>
    </source>
</evidence>
<name>A0AAJ8E2I3_ASPNG</name>
<dbReference type="KEGG" id="ang:An18g02300"/>
<gene>
    <name evidence="2" type="ORF">An18g02300</name>
</gene>